<protein>
    <recommendedName>
        <fullName evidence="3">UPF0122 protein ACFQ4L_05410</fullName>
    </recommendedName>
</protein>
<dbReference type="EMBL" id="JBHTOF010000034">
    <property type="protein sequence ID" value="MFD1465531.1"/>
    <property type="molecule type" value="Genomic_DNA"/>
</dbReference>
<dbReference type="Gene3D" id="1.10.10.10">
    <property type="entry name" value="Winged helix-like DNA-binding domain superfamily/Winged helix DNA-binding domain"/>
    <property type="match status" value="1"/>
</dbReference>
<keyword evidence="5" id="KW-1185">Reference proteome</keyword>
<comment type="caution">
    <text evidence="4">The sequence shown here is derived from an EMBL/GenBank/DDBJ whole genome shotgun (WGS) entry which is preliminary data.</text>
</comment>
<dbReference type="NCBIfam" id="NF001068">
    <property type="entry name" value="PRK00118.1-4"/>
    <property type="match status" value="1"/>
</dbReference>
<evidence type="ECO:0000256" key="2">
    <source>
        <dbReference type="ARBA" id="ARBA00024764"/>
    </source>
</evidence>
<dbReference type="RefSeq" id="WP_125576542.1">
    <property type="nucleotide sequence ID" value="NZ_JBHTOF010000034.1"/>
</dbReference>
<dbReference type="Pfam" id="PF04297">
    <property type="entry name" value="UPF0122"/>
    <property type="match status" value="1"/>
</dbReference>
<keyword evidence="4" id="KW-0238">DNA-binding</keyword>
<dbReference type="NCBIfam" id="NF045758">
    <property type="entry name" value="YlxM"/>
    <property type="match status" value="1"/>
</dbReference>
<dbReference type="NCBIfam" id="NF001070">
    <property type="entry name" value="PRK00118.1-6"/>
    <property type="match status" value="1"/>
</dbReference>
<comment type="function">
    <text evidence="2 3">Might take part in the signal recognition particle (SRP) pathway. This is inferred from the conservation of its genetic proximity to ftsY/ffh. May be a regulatory protein.</text>
</comment>
<dbReference type="InterPro" id="IPR013324">
    <property type="entry name" value="RNA_pol_sigma_r3/r4-like"/>
</dbReference>
<reference evidence="5" key="1">
    <citation type="journal article" date="2019" name="Int. J. Syst. Evol. Microbiol.">
        <title>The Global Catalogue of Microorganisms (GCM) 10K type strain sequencing project: providing services to taxonomists for standard genome sequencing and annotation.</title>
        <authorList>
            <consortium name="The Broad Institute Genomics Platform"/>
            <consortium name="The Broad Institute Genome Sequencing Center for Infectious Disease"/>
            <person name="Wu L."/>
            <person name="Ma J."/>
        </authorList>
    </citation>
    <scope>NUCLEOTIDE SEQUENCE [LARGE SCALE GENOMIC DNA]</scope>
    <source>
        <strain evidence="5">CCM 8951</strain>
    </source>
</reference>
<accession>A0ABW4DQ43</accession>
<evidence type="ECO:0000313" key="5">
    <source>
        <dbReference type="Proteomes" id="UP001597244"/>
    </source>
</evidence>
<evidence type="ECO:0000256" key="1">
    <source>
        <dbReference type="ARBA" id="ARBA00008720"/>
    </source>
</evidence>
<gene>
    <name evidence="4" type="ORF">ACFQ4L_05410</name>
</gene>
<dbReference type="SUPFAM" id="SSF88659">
    <property type="entry name" value="Sigma3 and sigma4 domains of RNA polymerase sigma factors"/>
    <property type="match status" value="1"/>
</dbReference>
<dbReference type="Proteomes" id="UP001597244">
    <property type="component" value="Unassembled WGS sequence"/>
</dbReference>
<organism evidence="4 5">
    <name type="scientific">Lapidilactobacillus mulanensis</name>
    <dbReference type="NCBI Taxonomy" id="2485999"/>
    <lineage>
        <taxon>Bacteria</taxon>
        <taxon>Bacillati</taxon>
        <taxon>Bacillota</taxon>
        <taxon>Bacilli</taxon>
        <taxon>Lactobacillales</taxon>
        <taxon>Lactobacillaceae</taxon>
        <taxon>Lapidilactobacillus</taxon>
    </lineage>
</organism>
<sequence>MAVESNEQINELYDFYHELLTKKQATYLDLYYAEDYSLGEIAEQFSVSRQAVYDNIKRTEKTLVKYEEKLQLIAHFRQELSLVNQLNDLVTQHYPEDETLKELVAKFENLVDAQ</sequence>
<dbReference type="InterPro" id="IPR036388">
    <property type="entry name" value="WH-like_DNA-bd_sf"/>
</dbReference>
<evidence type="ECO:0000313" key="4">
    <source>
        <dbReference type="EMBL" id="MFD1465531.1"/>
    </source>
</evidence>
<dbReference type="InterPro" id="IPR054831">
    <property type="entry name" value="UPF0122_fam_protein"/>
</dbReference>
<dbReference type="InterPro" id="IPR007394">
    <property type="entry name" value="UPF0122"/>
</dbReference>
<comment type="similarity">
    <text evidence="1 3">Belongs to the UPF0122 family.</text>
</comment>
<proteinExistence type="inferred from homology"/>
<dbReference type="GO" id="GO:0003677">
    <property type="term" value="F:DNA binding"/>
    <property type="evidence" value="ECO:0007669"/>
    <property type="project" value="UniProtKB-KW"/>
</dbReference>
<name>A0ABW4DQ43_9LACO</name>
<dbReference type="PANTHER" id="PTHR40083">
    <property type="entry name" value="UPF0122 PROTEIN CBO2450/CLC_2298"/>
    <property type="match status" value="1"/>
</dbReference>
<evidence type="ECO:0000256" key="3">
    <source>
        <dbReference type="HAMAP-Rule" id="MF_00245"/>
    </source>
</evidence>
<dbReference type="PANTHER" id="PTHR40083:SF1">
    <property type="entry name" value="UPF0122 PROTEIN YLXM"/>
    <property type="match status" value="1"/>
</dbReference>
<dbReference type="HAMAP" id="MF_00245">
    <property type="entry name" value="UPF0122"/>
    <property type="match status" value="1"/>
</dbReference>